<dbReference type="AlphaFoldDB" id="A0A7G7W915"/>
<sequence length="204" mass="22468">MYHSALPLARVFRPSLVVLLSLLAGSAMGQTGTPIQLSPEDKERSLNGVQKNFYFSPKANPADSDYQNAGYFGQKLRPYLADNQEALRNLNRYRRQKWIFLAERLTFVGSIAVYGAQTFSGSGEQHYFSNPQKVTVGIAAASLLSNILITRHTNEHFQRAVDAHNAGLSSAHDTGVLQRLMPSGVGLAVAPTGQPQLALRWQLR</sequence>
<feature type="chain" id="PRO_5028911074" description="DUF5683 domain-containing protein" evidence="1">
    <location>
        <begin position="30"/>
        <end position="204"/>
    </location>
</feature>
<dbReference type="RefSeq" id="WP_185888762.1">
    <property type="nucleotide sequence ID" value="NZ_CP060202.1"/>
</dbReference>
<protein>
    <recommendedName>
        <fullName evidence="4">DUF5683 domain-containing protein</fullName>
    </recommendedName>
</protein>
<name>A0A7G7W915_9BACT</name>
<feature type="signal peptide" evidence="1">
    <location>
        <begin position="1"/>
        <end position="29"/>
    </location>
</feature>
<evidence type="ECO:0000256" key="1">
    <source>
        <dbReference type="SAM" id="SignalP"/>
    </source>
</evidence>
<dbReference type="KEGG" id="hsk:H4317_03300"/>
<proteinExistence type="predicted"/>
<evidence type="ECO:0000313" key="3">
    <source>
        <dbReference type="Proteomes" id="UP000515489"/>
    </source>
</evidence>
<evidence type="ECO:0000313" key="2">
    <source>
        <dbReference type="EMBL" id="QNH62858.1"/>
    </source>
</evidence>
<accession>A0A7G7W915</accession>
<organism evidence="2 3">
    <name type="scientific">Hymenobacter sediminicola</name>
    <dbReference type="NCBI Taxonomy" id="2761579"/>
    <lineage>
        <taxon>Bacteria</taxon>
        <taxon>Pseudomonadati</taxon>
        <taxon>Bacteroidota</taxon>
        <taxon>Cytophagia</taxon>
        <taxon>Cytophagales</taxon>
        <taxon>Hymenobacteraceae</taxon>
        <taxon>Hymenobacter</taxon>
    </lineage>
</organism>
<evidence type="ECO:0008006" key="4">
    <source>
        <dbReference type="Google" id="ProtNLM"/>
    </source>
</evidence>
<keyword evidence="3" id="KW-1185">Reference proteome</keyword>
<dbReference type="EMBL" id="CP060202">
    <property type="protein sequence ID" value="QNH62858.1"/>
    <property type="molecule type" value="Genomic_DNA"/>
</dbReference>
<gene>
    <name evidence="2" type="ORF">H4317_03300</name>
</gene>
<dbReference type="Proteomes" id="UP000515489">
    <property type="component" value="Chromosome"/>
</dbReference>
<reference evidence="2 3" key="1">
    <citation type="submission" date="2020-08" db="EMBL/GenBank/DDBJ databases">
        <title>Hymenobacter sp. S2-20-2 genome sequencing.</title>
        <authorList>
            <person name="Jin L."/>
        </authorList>
    </citation>
    <scope>NUCLEOTIDE SEQUENCE [LARGE SCALE GENOMIC DNA]</scope>
    <source>
        <strain evidence="2 3">S2-20-2</strain>
    </source>
</reference>
<keyword evidence="1" id="KW-0732">Signal</keyword>